<gene>
    <name evidence="1" type="ORF">MEDL_48125</name>
</gene>
<name>A0A8S3U0K8_MYTED</name>
<reference evidence="1" key="1">
    <citation type="submission" date="2021-03" db="EMBL/GenBank/DDBJ databases">
        <authorList>
            <person name="Bekaert M."/>
        </authorList>
    </citation>
    <scope>NUCLEOTIDE SEQUENCE</scope>
</reference>
<evidence type="ECO:0000313" key="2">
    <source>
        <dbReference type="Proteomes" id="UP000683360"/>
    </source>
</evidence>
<evidence type="ECO:0000313" key="1">
    <source>
        <dbReference type="EMBL" id="CAG2235562.1"/>
    </source>
</evidence>
<evidence type="ECO:0008006" key="3">
    <source>
        <dbReference type="Google" id="ProtNLM"/>
    </source>
</evidence>
<dbReference type="PANTHER" id="PTHR19446">
    <property type="entry name" value="REVERSE TRANSCRIPTASES"/>
    <property type="match status" value="1"/>
</dbReference>
<dbReference type="EMBL" id="CAJPWZ010002323">
    <property type="protein sequence ID" value="CAG2235562.1"/>
    <property type="molecule type" value="Genomic_DNA"/>
</dbReference>
<sequence length="272" mass="31184">MSNDCLLLRKEVRSLGNRLAKAPNNNALRLTYCNCKREYNKLKNKLKKDFFHSLIKQINEINPKNTKEFWGSINNYKKKNNNCEPAISAKEWEIHYKNLLASSNNDKTDTNQNIENKNHNFSNTSLNVPITCKEIKDCIKKLKKGKSGGPDLIINEFLKVGSNTLVLLLTKLFNKILNSEKFPKIWNISLLTSIYKSGDPSDCGNYRGISITSCLGKVFTSILQKRLSDFLETHNLLSSNQGGFRNQKRESAVKAVNYRLCVFLVQLYHYLP</sequence>
<accession>A0A8S3U0K8</accession>
<dbReference type="AlphaFoldDB" id="A0A8S3U0K8"/>
<keyword evidence="2" id="KW-1185">Reference proteome</keyword>
<dbReference type="OrthoDB" id="6156827at2759"/>
<proteinExistence type="predicted"/>
<dbReference type="Proteomes" id="UP000683360">
    <property type="component" value="Unassembled WGS sequence"/>
</dbReference>
<protein>
    <recommendedName>
        <fullName evidence="3">Reverse transcriptase domain-containing protein</fullName>
    </recommendedName>
</protein>
<comment type="caution">
    <text evidence="1">The sequence shown here is derived from an EMBL/GenBank/DDBJ whole genome shotgun (WGS) entry which is preliminary data.</text>
</comment>
<organism evidence="1 2">
    <name type="scientific">Mytilus edulis</name>
    <name type="common">Blue mussel</name>
    <dbReference type="NCBI Taxonomy" id="6550"/>
    <lineage>
        <taxon>Eukaryota</taxon>
        <taxon>Metazoa</taxon>
        <taxon>Spiralia</taxon>
        <taxon>Lophotrochozoa</taxon>
        <taxon>Mollusca</taxon>
        <taxon>Bivalvia</taxon>
        <taxon>Autobranchia</taxon>
        <taxon>Pteriomorphia</taxon>
        <taxon>Mytilida</taxon>
        <taxon>Mytiloidea</taxon>
        <taxon>Mytilidae</taxon>
        <taxon>Mytilinae</taxon>
        <taxon>Mytilus</taxon>
    </lineage>
</organism>